<dbReference type="AlphaFoldDB" id="A0AAV5VQF0"/>
<feature type="non-terminal residue" evidence="3">
    <location>
        <position position="151"/>
    </location>
</feature>
<feature type="compositionally biased region" description="Gly residues" evidence="1">
    <location>
        <begin position="41"/>
        <end position="51"/>
    </location>
</feature>
<dbReference type="EMBL" id="BTSY01000004">
    <property type="protein sequence ID" value="GMT21769.1"/>
    <property type="molecule type" value="Genomic_DNA"/>
</dbReference>
<keyword evidence="2" id="KW-0732">Signal</keyword>
<name>A0AAV5VQF0_9BILA</name>
<evidence type="ECO:0000256" key="1">
    <source>
        <dbReference type="SAM" id="MobiDB-lite"/>
    </source>
</evidence>
<evidence type="ECO:0000313" key="4">
    <source>
        <dbReference type="Proteomes" id="UP001432322"/>
    </source>
</evidence>
<reference evidence="3" key="1">
    <citation type="submission" date="2023-10" db="EMBL/GenBank/DDBJ databases">
        <title>Genome assembly of Pristionchus species.</title>
        <authorList>
            <person name="Yoshida K."/>
            <person name="Sommer R.J."/>
        </authorList>
    </citation>
    <scope>NUCLEOTIDE SEQUENCE</scope>
    <source>
        <strain evidence="3">RS5133</strain>
    </source>
</reference>
<comment type="caution">
    <text evidence="3">The sequence shown here is derived from an EMBL/GenBank/DDBJ whole genome shotgun (WGS) entry which is preliminary data.</text>
</comment>
<protein>
    <submittedName>
        <fullName evidence="3">Uncharacterized protein</fullName>
    </submittedName>
</protein>
<keyword evidence="4" id="KW-1185">Reference proteome</keyword>
<gene>
    <name evidence="3" type="ORF">PFISCL1PPCAC_13066</name>
</gene>
<feature type="non-terminal residue" evidence="3">
    <location>
        <position position="1"/>
    </location>
</feature>
<feature type="chain" id="PRO_5043484478" evidence="2">
    <location>
        <begin position="32"/>
        <end position="151"/>
    </location>
</feature>
<evidence type="ECO:0000313" key="3">
    <source>
        <dbReference type="EMBL" id="GMT21769.1"/>
    </source>
</evidence>
<proteinExistence type="predicted"/>
<organism evidence="3 4">
    <name type="scientific">Pristionchus fissidentatus</name>
    <dbReference type="NCBI Taxonomy" id="1538716"/>
    <lineage>
        <taxon>Eukaryota</taxon>
        <taxon>Metazoa</taxon>
        <taxon>Ecdysozoa</taxon>
        <taxon>Nematoda</taxon>
        <taxon>Chromadorea</taxon>
        <taxon>Rhabditida</taxon>
        <taxon>Rhabditina</taxon>
        <taxon>Diplogasteromorpha</taxon>
        <taxon>Diplogasteroidea</taxon>
        <taxon>Neodiplogasteridae</taxon>
        <taxon>Pristionchus</taxon>
    </lineage>
</organism>
<accession>A0AAV5VQF0</accession>
<feature type="region of interest" description="Disordered" evidence="1">
    <location>
        <begin position="39"/>
        <end position="63"/>
    </location>
</feature>
<sequence>WLFNSSDLLKLSSMDRHFFFILSTLVALASCCAPHSPKGGPSSGGPGGPSGPGGPPATPAPQGCPALTKWPIADCKASGAIPADMPSECEDATINADSATCAQYTLFLLHGTETMDCASLKCVGVEWVCEPTPGSGKTELKLAQGFPVSCA</sequence>
<feature type="signal peptide" evidence="2">
    <location>
        <begin position="1"/>
        <end position="31"/>
    </location>
</feature>
<evidence type="ECO:0000256" key="2">
    <source>
        <dbReference type="SAM" id="SignalP"/>
    </source>
</evidence>
<dbReference type="Proteomes" id="UP001432322">
    <property type="component" value="Unassembled WGS sequence"/>
</dbReference>